<dbReference type="RefSeq" id="XP_062626511.1">
    <property type="nucleotide sequence ID" value="XM_062770527.1"/>
</dbReference>
<dbReference type="GO" id="GO:0033619">
    <property type="term" value="P:membrane protein proteolysis"/>
    <property type="evidence" value="ECO:0007669"/>
    <property type="project" value="TreeGrafter"/>
</dbReference>
<feature type="compositionally biased region" description="Basic and acidic residues" evidence="8">
    <location>
        <begin position="372"/>
        <end position="382"/>
    </location>
</feature>
<feature type="transmembrane region" description="Helical" evidence="9">
    <location>
        <begin position="176"/>
        <end position="194"/>
    </location>
</feature>
<dbReference type="Pfam" id="PF04258">
    <property type="entry name" value="Peptidase_A22B"/>
    <property type="match status" value="1"/>
</dbReference>
<comment type="subcellular location">
    <subcellularLocation>
        <location evidence="1">Endoplasmic reticulum membrane</location>
        <topology evidence="1">Multi-pass membrane protein</topology>
    </subcellularLocation>
</comment>
<dbReference type="GO" id="GO:0006465">
    <property type="term" value="P:signal peptide processing"/>
    <property type="evidence" value="ECO:0007669"/>
    <property type="project" value="TreeGrafter"/>
</dbReference>
<keyword evidence="4" id="KW-0378">Hydrolase</keyword>
<dbReference type="GO" id="GO:0042500">
    <property type="term" value="F:aspartic endopeptidase activity, intramembrane cleaving"/>
    <property type="evidence" value="ECO:0007669"/>
    <property type="project" value="InterPro"/>
</dbReference>
<protein>
    <submittedName>
        <fullName evidence="10">Minor histocompatibility antigen H13</fullName>
    </submittedName>
</protein>
<feature type="region of interest" description="Disordered" evidence="8">
    <location>
        <begin position="354"/>
        <end position="423"/>
    </location>
</feature>
<evidence type="ECO:0000256" key="6">
    <source>
        <dbReference type="ARBA" id="ARBA00022989"/>
    </source>
</evidence>
<evidence type="ECO:0000256" key="9">
    <source>
        <dbReference type="SAM" id="Phobius"/>
    </source>
</evidence>
<feature type="transmembrane region" description="Helical" evidence="9">
    <location>
        <begin position="149"/>
        <end position="170"/>
    </location>
</feature>
<accession>A0AAF0Y994</accession>
<evidence type="ECO:0000256" key="7">
    <source>
        <dbReference type="ARBA" id="ARBA00023136"/>
    </source>
</evidence>
<dbReference type="GO" id="GO:0098553">
    <property type="term" value="C:lumenal side of endoplasmic reticulum membrane"/>
    <property type="evidence" value="ECO:0007669"/>
    <property type="project" value="TreeGrafter"/>
</dbReference>
<evidence type="ECO:0000313" key="10">
    <source>
        <dbReference type="EMBL" id="WOO80479.1"/>
    </source>
</evidence>
<feature type="compositionally biased region" description="Basic residues" evidence="8">
    <location>
        <begin position="413"/>
        <end position="423"/>
    </location>
</feature>
<keyword evidence="3 9" id="KW-0812">Transmembrane</keyword>
<dbReference type="EMBL" id="CP086716">
    <property type="protein sequence ID" value="WOO80479.1"/>
    <property type="molecule type" value="Genomic_DNA"/>
</dbReference>
<keyword evidence="6 9" id="KW-1133">Transmembrane helix</keyword>
<evidence type="ECO:0000313" key="11">
    <source>
        <dbReference type="Proteomes" id="UP000827549"/>
    </source>
</evidence>
<feature type="transmembrane region" description="Helical" evidence="9">
    <location>
        <begin position="6"/>
        <end position="27"/>
    </location>
</feature>
<feature type="compositionally biased region" description="Acidic residues" evidence="8">
    <location>
        <begin position="397"/>
        <end position="408"/>
    </location>
</feature>
<dbReference type="PANTHER" id="PTHR12174">
    <property type="entry name" value="SIGNAL PEPTIDE PEPTIDASE"/>
    <property type="match status" value="1"/>
</dbReference>
<evidence type="ECO:0000256" key="3">
    <source>
        <dbReference type="ARBA" id="ARBA00022692"/>
    </source>
</evidence>
<name>A0AAF0Y994_9TREE</name>
<evidence type="ECO:0000256" key="8">
    <source>
        <dbReference type="SAM" id="MobiDB-lite"/>
    </source>
</evidence>
<proteinExistence type="inferred from homology"/>
<comment type="similarity">
    <text evidence="2">Belongs to the peptidase A22B family.</text>
</comment>
<reference evidence="10" key="1">
    <citation type="submission" date="2023-10" db="EMBL/GenBank/DDBJ databases">
        <authorList>
            <person name="Noh H."/>
        </authorList>
    </citation>
    <scope>NUCLEOTIDE SEQUENCE</scope>
    <source>
        <strain evidence="10">DUCC4014</strain>
    </source>
</reference>
<gene>
    <name evidence="10" type="primary">HM13</name>
    <name evidence="10" type="ORF">LOC62_03G004003</name>
</gene>
<dbReference type="AlphaFoldDB" id="A0AAF0Y994"/>
<sequence>MGDQISAFVLIGTQALVPIVLGSFKSLRTPLATRRKHKKARASRDRLLGLDEDEDDDDDTDDDETLGLGDSLLFPILGSAALLGLFFIIKYVDKKWIDLAFGVYFSVTGVFAVHTTLTSIVGFFLRLFKKSVPVYHVRISNGIKQIFHLPVRAHSALVAPISLIAPVAYVPLGRPWVLSNVLALCLATAALALLKLDGFPTAFLLLGVLLAYDVFWVFYTPVMVTVAKGIEGPIKLVAPKDSTGTAFAMLGLGDVVIPGLLIALCLRFDFARYAAKNKDKDVTRHSSFPKPYFYTALFSWIAGLVATIYAMSVSGKAQPALLYLSPACTLGPALLALVRGEIGLLWSWREEEKDDDERDETIEAPSEVAMLARKEAKAKAAEAEAAQEDEAKPEPEAPVDDSWMESAEDTGPKTRKRKGGKKK</sequence>
<feature type="transmembrane region" description="Helical" evidence="9">
    <location>
        <begin position="72"/>
        <end position="92"/>
    </location>
</feature>
<feature type="transmembrane region" description="Helical" evidence="9">
    <location>
        <begin position="246"/>
        <end position="270"/>
    </location>
</feature>
<keyword evidence="5" id="KW-0256">Endoplasmic reticulum</keyword>
<dbReference type="GeneID" id="87807244"/>
<dbReference type="GO" id="GO:0098554">
    <property type="term" value="C:cytoplasmic side of endoplasmic reticulum membrane"/>
    <property type="evidence" value="ECO:0007669"/>
    <property type="project" value="TreeGrafter"/>
</dbReference>
<keyword evidence="7 9" id="KW-0472">Membrane</keyword>
<feature type="transmembrane region" description="Helical" evidence="9">
    <location>
        <begin position="291"/>
        <end position="314"/>
    </location>
</feature>
<dbReference type="PANTHER" id="PTHR12174:SF23">
    <property type="entry name" value="MINOR HISTOCOMPATIBILITY ANTIGEN H13"/>
    <property type="match status" value="1"/>
</dbReference>
<dbReference type="Proteomes" id="UP000827549">
    <property type="component" value="Chromosome 3"/>
</dbReference>
<organism evidence="10 11">
    <name type="scientific">Vanrija pseudolonga</name>
    <dbReference type="NCBI Taxonomy" id="143232"/>
    <lineage>
        <taxon>Eukaryota</taxon>
        <taxon>Fungi</taxon>
        <taxon>Dikarya</taxon>
        <taxon>Basidiomycota</taxon>
        <taxon>Agaricomycotina</taxon>
        <taxon>Tremellomycetes</taxon>
        <taxon>Trichosporonales</taxon>
        <taxon>Trichosporonaceae</taxon>
        <taxon>Vanrija</taxon>
    </lineage>
</organism>
<evidence type="ECO:0000256" key="2">
    <source>
        <dbReference type="ARBA" id="ARBA00006859"/>
    </source>
</evidence>
<evidence type="ECO:0000256" key="4">
    <source>
        <dbReference type="ARBA" id="ARBA00022801"/>
    </source>
</evidence>
<evidence type="ECO:0000256" key="1">
    <source>
        <dbReference type="ARBA" id="ARBA00004477"/>
    </source>
</evidence>
<dbReference type="InterPro" id="IPR007369">
    <property type="entry name" value="Peptidase_A22B_SPP"/>
</dbReference>
<feature type="transmembrane region" description="Helical" evidence="9">
    <location>
        <begin position="320"/>
        <end position="338"/>
    </location>
</feature>
<keyword evidence="11" id="KW-1185">Reference proteome</keyword>
<feature type="transmembrane region" description="Helical" evidence="9">
    <location>
        <begin position="201"/>
        <end position="219"/>
    </location>
</feature>
<evidence type="ECO:0000256" key="5">
    <source>
        <dbReference type="ARBA" id="ARBA00022824"/>
    </source>
</evidence>
<dbReference type="SMART" id="SM00730">
    <property type="entry name" value="PSN"/>
    <property type="match status" value="1"/>
</dbReference>
<dbReference type="InterPro" id="IPR006639">
    <property type="entry name" value="Preselin/SPP"/>
</dbReference>
<feature type="transmembrane region" description="Helical" evidence="9">
    <location>
        <begin position="104"/>
        <end position="128"/>
    </location>
</feature>